<feature type="compositionally biased region" description="Low complexity" evidence="11">
    <location>
        <begin position="694"/>
        <end position="711"/>
    </location>
</feature>
<keyword evidence="6" id="KW-0136">Cellulose degradation</keyword>
<dbReference type="InterPro" id="IPR002772">
    <property type="entry name" value="Glyco_hydro_3_C"/>
</dbReference>
<dbReference type="SUPFAM" id="SSF51445">
    <property type="entry name" value="(Trans)glycosidases"/>
    <property type="match status" value="1"/>
</dbReference>
<dbReference type="InterPro" id="IPR036881">
    <property type="entry name" value="Glyco_hydro_3_C_sf"/>
</dbReference>
<sequence>MRILFLVLASLALVEAQGAGGAQGVDGTNQGGTDSSSPTASAACTFCTVPAGYTAEDWEAPLNVQDQFSPRWRKAHRKAKRYLSDWTVQDKVDVVTGSGWMQDRCVGNTRPLPERNWTGLCLQDSPLGIRFGDFVSAFPAGINAASTFDKKMIRDRGFAMGKEFKGKGINVALGPMTNMGRVAAGGRNWEGFGGDPYLSGIATYETIIGMQDAGVQATTKHYIGNEQERNRHTSSSNIDDRTLREIYAHPFLRAVQAESAAFMCSYNLINGSWAGQNSKTLNGILKTDWGYPGYVMSDWGATHSGVLAVTSGLDMDMPGDINFDNGQSSYFGANLTEAVRNGSVSVDRLDDMAQRIVAAWYLVGQDKKYPAVNFDSFGDKNEHVDVQDDHYKLIRQMGAASTVLLKNKNHALPLKKPRSIATNYPYLVDPLQAISSRAQKDRSTLNWHLNNWDLNGVATVAAPADVAIVGINSDSGEEYIIVEGNIGDRNNLSSWHNGDEVVKTVAKNNNNTIVIVHSVGPMSMDWADHENITAIVWAGLPGQESGNALVDVLYGDYNPSGRLPYTIARKDADYPASIEYLNVSRTETNVNYSEGLFIDYRHFLKEKIEPLFGFGFGLSYTTFDISNVQVSSLCGEEGEKPDSTTSNNQRRDEANSTTYDSSAMSASSTVSASSMVSINSTASAASTVPTSATVSTNSTASANSTSCASAVPTSGHKDGSDGDVKKHKSAKIGRLMTRDLHRERWKISADVRNTGSINGCEVPQLYLVYPEAAGEPPRVLRDFDRVNLEPGASTTVEFTLSKYDVSIWDVVTQNHVVPDGEFGIVVATNAFADGATGTFCPGKC</sequence>
<comment type="catalytic activity">
    <reaction evidence="1">
        <text>Hydrolysis of terminal, non-reducing beta-D-glucosyl residues with release of beta-D-glucose.</text>
        <dbReference type="EC" id="3.2.1.21"/>
    </reaction>
</comment>
<comment type="similarity">
    <text evidence="3">Belongs to the glycosyl hydrolase 3 family.</text>
</comment>
<dbReference type="EC" id="3.2.1.21" evidence="4"/>
<dbReference type="InterPro" id="IPR001764">
    <property type="entry name" value="Glyco_hydro_3_N"/>
</dbReference>
<feature type="region of interest" description="Disordered" evidence="11">
    <location>
        <begin position="694"/>
        <end position="730"/>
    </location>
</feature>
<evidence type="ECO:0000256" key="5">
    <source>
        <dbReference type="ARBA" id="ARBA00022801"/>
    </source>
</evidence>
<dbReference type="InterPro" id="IPR013783">
    <property type="entry name" value="Ig-like_fold"/>
</dbReference>
<comment type="caution">
    <text evidence="14">The sequence shown here is derived from an EMBL/GenBank/DDBJ whole genome shotgun (WGS) entry which is preliminary data.</text>
</comment>
<dbReference type="Gene3D" id="3.40.50.1700">
    <property type="entry name" value="Glycoside hydrolase family 3 C-terminal domain"/>
    <property type="match status" value="1"/>
</dbReference>
<dbReference type="InterPro" id="IPR050288">
    <property type="entry name" value="Cellulose_deg_GH3"/>
</dbReference>
<keyword evidence="7" id="KW-0325">Glycoprotein</keyword>
<feature type="compositionally biased region" description="Basic and acidic residues" evidence="11">
    <location>
        <begin position="715"/>
        <end position="724"/>
    </location>
</feature>
<reference evidence="14" key="2">
    <citation type="submission" date="2023-06" db="EMBL/GenBank/DDBJ databases">
        <authorList>
            <person name="Kobayashi Y."/>
            <person name="Kayamori A."/>
            <person name="Aoki K."/>
            <person name="Shiwa Y."/>
            <person name="Fujita N."/>
            <person name="Sugita T."/>
            <person name="Iwasaki W."/>
            <person name="Tanaka N."/>
            <person name="Takashima M."/>
        </authorList>
    </citation>
    <scope>NUCLEOTIDE SEQUENCE</scope>
    <source>
        <strain evidence="14">HIS016</strain>
    </source>
</reference>
<dbReference type="PRINTS" id="PR00133">
    <property type="entry name" value="GLHYDRLASE3"/>
</dbReference>
<evidence type="ECO:0000256" key="4">
    <source>
        <dbReference type="ARBA" id="ARBA00012744"/>
    </source>
</evidence>
<reference evidence="14" key="1">
    <citation type="journal article" date="2023" name="BMC Genomics">
        <title>Chromosome-level genome assemblies of Cutaneotrichosporon spp. (Trichosporonales, Basidiomycota) reveal imbalanced evolution between nucleotide sequences and chromosome synteny.</title>
        <authorList>
            <person name="Kobayashi Y."/>
            <person name="Kayamori A."/>
            <person name="Aoki K."/>
            <person name="Shiwa Y."/>
            <person name="Matsutani M."/>
            <person name="Fujita N."/>
            <person name="Sugita T."/>
            <person name="Iwasaki W."/>
            <person name="Tanaka N."/>
            <person name="Takashima M."/>
        </authorList>
    </citation>
    <scope>NUCLEOTIDE SEQUENCE</scope>
    <source>
        <strain evidence="14">HIS016</strain>
    </source>
</reference>
<dbReference type="Proteomes" id="UP001222932">
    <property type="component" value="Unassembled WGS sequence"/>
</dbReference>
<evidence type="ECO:0000313" key="14">
    <source>
        <dbReference type="EMBL" id="GMK57421.1"/>
    </source>
</evidence>
<dbReference type="Pfam" id="PF14310">
    <property type="entry name" value="Fn3-like"/>
    <property type="match status" value="1"/>
</dbReference>
<dbReference type="GO" id="GO:0008422">
    <property type="term" value="F:beta-glucosidase activity"/>
    <property type="evidence" value="ECO:0007669"/>
    <property type="project" value="UniProtKB-EC"/>
</dbReference>
<feature type="region of interest" description="Disordered" evidence="11">
    <location>
        <begin position="634"/>
        <end position="664"/>
    </location>
</feature>
<dbReference type="SUPFAM" id="SSF52279">
    <property type="entry name" value="Beta-D-glucan exohydrolase, C-terminal domain"/>
    <property type="match status" value="1"/>
</dbReference>
<keyword evidence="9" id="KW-0326">Glycosidase</keyword>
<dbReference type="EMBL" id="BTCM01000004">
    <property type="protein sequence ID" value="GMK57421.1"/>
    <property type="molecule type" value="Genomic_DNA"/>
</dbReference>
<evidence type="ECO:0000259" key="13">
    <source>
        <dbReference type="SMART" id="SM01217"/>
    </source>
</evidence>
<organism evidence="14 15">
    <name type="scientific">Cutaneotrichosporon spelunceum</name>
    <dbReference type="NCBI Taxonomy" id="1672016"/>
    <lineage>
        <taxon>Eukaryota</taxon>
        <taxon>Fungi</taxon>
        <taxon>Dikarya</taxon>
        <taxon>Basidiomycota</taxon>
        <taxon>Agaricomycotina</taxon>
        <taxon>Tremellomycetes</taxon>
        <taxon>Trichosporonales</taxon>
        <taxon>Trichosporonaceae</taxon>
        <taxon>Cutaneotrichosporon</taxon>
    </lineage>
</organism>
<keyword evidence="10" id="KW-0624">Polysaccharide degradation</keyword>
<keyword evidence="12" id="KW-0732">Signal</keyword>
<dbReference type="InterPro" id="IPR017853">
    <property type="entry name" value="GH"/>
</dbReference>
<feature type="signal peptide" evidence="12">
    <location>
        <begin position="1"/>
        <end position="16"/>
    </location>
</feature>
<gene>
    <name evidence="14" type="ORF">CspeluHIS016_0402550</name>
</gene>
<accession>A0AAD3TVP6</accession>
<protein>
    <recommendedName>
        <fullName evidence="4">beta-glucosidase</fullName>
        <ecNumber evidence="4">3.2.1.21</ecNumber>
    </recommendedName>
</protein>
<dbReference type="FunFam" id="3.20.20.300:FF:000002">
    <property type="entry name" value="Probable beta-glucosidase"/>
    <property type="match status" value="1"/>
</dbReference>
<evidence type="ECO:0000256" key="11">
    <source>
        <dbReference type="SAM" id="MobiDB-lite"/>
    </source>
</evidence>
<evidence type="ECO:0000256" key="10">
    <source>
        <dbReference type="ARBA" id="ARBA00023326"/>
    </source>
</evidence>
<evidence type="ECO:0000313" key="15">
    <source>
        <dbReference type="Proteomes" id="UP001222932"/>
    </source>
</evidence>
<name>A0AAD3TVP6_9TREE</name>
<evidence type="ECO:0000256" key="3">
    <source>
        <dbReference type="ARBA" id="ARBA00005336"/>
    </source>
</evidence>
<dbReference type="PANTHER" id="PTHR42715">
    <property type="entry name" value="BETA-GLUCOSIDASE"/>
    <property type="match status" value="1"/>
</dbReference>
<evidence type="ECO:0000256" key="8">
    <source>
        <dbReference type="ARBA" id="ARBA00023277"/>
    </source>
</evidence>
<dbReference type="Gene3D" id="2.60.40.10">
    <property type="entry name" value="Immunoglobulins"/>
    <property type="match status" value="1"/>
</dbReference>
<keyword evidence="8" id="KW-0119">Carbohydrate metabolism</keyword>
<evidence type="ECO:0000256" key="1">
    <source>
        <dbReference type="ARBA" id="ARBA00000448"/>
    </source>
</evidence>
<dbReference type="SMART" id="SM01217">
    <property type="entry name" value="Fn3_like"/>
    <property type="match status" value="1"/>
</dbReference>
<dbReference type="PANTHER" id="PTHR42715:SF2">
    <property type="entry name" value="BETA-GLUCOSIDASE F-RELATED"/>
    <property type="match status" value="1"/>
</dbReference>
<comment type="pathway">
    <text evidence="2">Glycan metabolism; cellulose degradation.</text>
</comment>
<dbReference type="InterPro" id="IPR026891">
    <property type="entry name" value="Fn3-like"/>
</dbReference>
<dbReference type="Pfam" id="PF00933">
    <property type="entry name" value="Glyco_hydro_3"/>
    <property type="match status" value="1"/>
</dbReference>
<dbReference type="Gene3D" id="3.20.20.300">
    <property type="entry name" value="Glycoside hydrolase, family 3, N-terminal domain"/>
    <property type="match status" value="1"/>
</dbReference>
<keyword evidence="15" id="KW-1185">Reference proteome</keyword>
<evidence type="ECO:0000256" key="12">
    <source>
        <dbReference type="SAM" id="SignalP"/>
    </source>
</evidence>
<evidence type="ECO:0000256" key="2">
    <source>
        <dbReference type="ARBA" id="ARBA00004987"/>
    </source>
</evidence>
<feature type="chain" id="PRO_5042031486" description="beta-glucosidase" evidence="12">
    <location>
        <begin position="17"/>
        <end position="844"/>
    </location>
</feature>
<evidence type="ECO:0000256" key="7">
    <source>
        <dbReference type="ARBA" id="ARBA00023180"/>
    </source>
</evidence>
<dbReference type="InterPro" id="IPR036962">
    <property type="entry name" value="Glyco_hydro_3_N_sf"/>
</dbReference>
<dbReference type="AlphaFoldDB" id="A0AAD3TVP6"/>
<dbReference type="GO" id="GO:0030245">
    <property type="term" value="P:cellulose catabolic process"/>
    <property type="evidence" value="ECO:0007669"/>
    <property type="project" value="UniProtKB-KW"/>
</dbReference>
<keyword evidence="5" id="KW-0378">Hydrolase</keyword>
<feature type="domain" description="Fibronectin type III-like" evidence="13">
    <location>
        <begin position="761"/>
        <end position="830"/>
    </location>
</feature>
<dbReference type="Pfam" id="PF01915">
    <property type="entry name" value="Glyco_hydro_3_C"/>
    <property type="match status" value="1"/>
</dbReference>
<evidence type="ECO:0000256" key="6">
    <source>
        <dbReference type="ARBA" id="ARBA00023001"/>
    </source>
</evidence>
<proteinExistence type="inferred from homology"/>
<evidence type="ECO:0000256" key="9">
    <source>
        <dbReference type="ARBA" id="ARBA00023295"/>
    </source>
</evidence>